<evidence type="ECO:0000313" key="4">
    <source>
        <dbReference type="Proteomes" id="UP001152759"/>
    </source>
</evidence>
<protein>
    <recommendedName>
        <fullName evidence="2">C2H2-type domain-containing protein</fullName>
    </recommendedName>
</protein>
<keyword evidence="4" id="KW-1185">Reference proteome</keyword>
<evidence type="ECO:0000256" key="1">
    <source>
        <dbReference type="SAM" id="MobiDB-lite"/>
    </source>
</evidence>
<sequence length="784" mass="86891">MEFKEPFWKDAIPLSSCRVCVKSFCCKQHRNAHETEVHPSQLSEVESLPEICQKCHVLVSNCKDLKSECVKIVSVPLTSINPNTPIINRVHKRTYAQMNIAKERRPTPMPTNAHPLRAKRTAKRKDFKSKETSTKEVMKENSSETSPRFEEIKSSSTPIRSQNDPLRVKLLKSKIEVPRQTLNVSSRTLSLSPQRKRPNLSIEKSCLISSEVKNAVSKSPPQNTMDISVYGTPCAEAVTSFHCPKKHNVHFTHVSIYEATKSRDSSTFASINLSDNFSNEDINVAGEAENECGAFVHSRDQLIDANHTAVESISRNNPQPTANLQCMDTSIDVSNNVVALAKDSLESNHRQDSLNSSPSTNAHTHTRTPDHTVFFSPHPIKADLPIHQNYRQEFNLSPSESELEWQSFFAVEKTPSPTQIPGHVKNHSVQISDIDPVENQIFPKVDSNGEPKPDHVPVPNIQNYEVASSDRIKPDVPIHPNSEQEFNLSPLDSELEGKSFFVAEKTPSPAQIPGLVKNHSVQISDIEPAENQILPNVNNNGEPKPDIHVPITNIQDYEIASSDPLKTRGGVSMADKSNSNQISSSVRCVTESCNADHAAGSVLCTDENKVMELKSNPAHVSHFYLDDSQFKLVNCHSTPMVPALLRLNTSLDESVSFNRSLSDSGNPCQTGLIGFAKKGIKSLFPYLFKQRRSKSAEDLSTLASISPLVTSGVSPLKSSNFHSPVSTSVRNVQTTTTVCVSEETSSSAEQTAALSAVLKRKPIWGWPKRRRPIRENQPPRLSED</sequence>
<feature type="region of interest" description="Disordered" evidence="1">
    <location>
        <begin position="345"/>
        <end position="375"/>
    </location>
</feature>
<feature type="compositionally biased region" description="Polar residues" evidence="1">
    <location>
        <begin position="353"/>
        <end position="363"/>
    </location>
</feature>
<accession>A0A9P0A9N1</accession>
<feature type="domain" description="C2H2-type" evidence="2">
    <location>
        <begin position="17"/>
        <end position="38"/>
    </location>
</feature>
<dbReference type="InterPro" id="IPR013087">
    <property type="entry name" value="Znf_C2H2_type"/>
</dbReference>
<feature type="compositionally biased region" description="Basic residues" evidence="1">
    <location>
        <begin position="116"/>
        <end position="127"/>
    </location>
</feature>
<dbReference type="KEGG" id="btab:109034477"/>
<evidence type="ECO:0000259" key="2">
    <source>
        <dbReference type="PROSITE" id="PS00028"/>
    </source>
</evidence>
<dbReference type="EMBL" id="OU963864">
    <property type="protein sequence ID" value="CAH0387753.1"/>
    <property type="molecule type" value="Genomic_DNA"/>
</dbReference>
<proteinExistence type="predicted"/>
<dbReference type="PROSITE" id="PS00028">
    <property type="entry name" value="ZINC_FINGER_C2H2_1"/>
    <property type="match status" value="1"/>
</dbReference>
<dbReference type="Proteomes" id="UP001152759">
    <property type="component" value="Chromosome 3"/>
</dbReference>
<organism evidence="3 4">
    <name type="scientific">Bemisia tabaci</name>
    <name type="common">Sweetpotato whitefly</name>
    <name type="synonym">Aleurodes tabaci</name>
    <dbReference type="NCBI Taxonomy" id="7038"/>
    <lineage>
        <taxon>Eukaryota</taxon>
        <taxon>Metazoa</taxon>
        <taxon>Ecdysozoa</taxon>
        <taxon>Arthropoda</taxon>
        <taxon>Hexapoda</taxon>
        <taxon>Insecta</taxon>
        <taxon>Pterygota</taxon>
        <taxon>Neoptera</taxon>
        <taxon>Paraneoptera</taxon>
        <taxon>Hemiptera</taxon>
        <taxon>Sternorrhyncha</taxon>
        <taxon>Aleyrodoidea</taxon>
        <taxon>Aleyrodidae</taxon>
        <taxon>Aleyrodinae</taxon>
        <taxon>Bemisia</taxon>
    </lineage>
</organism>
<name>A0A9P0A9N1_BEMTA</name>
<dbReference type="AlphaFoldDB" id="A0A9P0A9N1"/>
<gene>
    <name evidence="3" type="ORF">BEMITA_LOCUS6727</name>
</gene>
<feature type="compositionally biased region" description="Basic and acidic residues" evidence="1">
    <location>
        <begin position="128"/>
        <end position="153"/>
    </location>
</feature>
<feature type="compositionally biased region" description="Polar residues" evidence="1">
    <location>
        <begin position="154"/>
        <end position="164"/>
    </location>
</feature>
<feature type="region of interest" description="Disordered" evidence="1">
    <location>
        <begin position="105"/>
        <end position="164"/>
    </location>
</feature>
<reference evidence="3" key="1">
    <citation type="submission" date="2021-12" db="EMBL/GenBank/DDBJ databases">
        <authorList>
            <person name="King R."/>
        </authorList>
    </citation>
    <scope>NUCLEOTIDE SEQUENCE</scope>
</reference>
<evidence type="ECO:0000313" key="3">
    <source>
        <dbReference type="EMBL" id="CAH0387753.1"/>
    </source>
</evidence>